<gene>
    <name evidence="1" type="ORF">M9H77_11321</name>
</gene>
<keyword evidence="2" id="KW-1185">Reference proteome</keyword>
<sequence>MKERNSKTQKQLVNITRGSAATADASIIHVLIIFYIIHIQQISSTYLQSKYIKARSNLHKYMQLFTNTTSLLKSTNEQIKQKLATLQKSFLYTVEFRHEFLKNPKRKYASSFKRLTQSMFPNCKKLVLVPIEHGEKPNYMAEERGPHKESMFWLL</sequence>
<organism evidence="1 2">
    <name type="scientific">Catharanthus roseus</name>
    <name type="common">Madagascar periwinkle</name>
    <name type="synonym">Vinca rosea</name>
    <dbReference type="NCBI Taxonomy" id="4058"/>
    <lineage>
        <taxon>Eukaryota</taxon>
        <taxon>Viridiplantae</taxon>
        <taxon>Streptophyta</taxon>
        <taxon>Embryophyta</taxon>
        <taxon>Tracheophyta</taxon>
        <taxon>Spermatophyta</taxon>
        <taxon>Magnoliopsida</taxon>
        <taxon>eudicotyledons</taxon>
        <taxon>Gunneridae</taxon>
        <taxon>Pentapetalae</taxon>
        <taxon>asterids</taxon>
        <taxon>lamiids</taxon>
        <taxon>Gentianales</taxon>
        <taxon>Apocynaceae</taxon>
        <taxon>Rauvolfioideae</taxon>
        <taxon>Vinceae</taxon>
        <taxon>Catharanthinae</taxon>
        <taxon>Catharanthus</taxon>
    </lineage>
</organism>
<protein>
    <submittedName>
        <fullName evidence="1">Uncharacterized protein</fullName>
    </submittedName>
</protein>
<comment type="caution">
    <text evidence="1">The sequence shown here is derived from an EMBL/GenBank/DDBJ whole genome shotgun (WGS) entry which is preliminary data.</text>
</comment>
<dbReference type="EMBL" id="CM044703">
    <property type="protein sequence ID" value="KAI5670957.1"/>
    <property type="molecule type" value="Genomic_DNA"/>
</dbReference>
<reference evidence="2" key="1">
    <citation type="journal article" date="2023" name="Nat. Plants">
        <title>Single-cell RNA sequencing provides a high-resolution roadmap for understanding the multicellular compartmentation of specialized metabolism.</title>
        <authorList>
            <person name="Sun S."/>
            <person name="Shen X."/>
            <person name="Li Y."/>
            <person name="Li Y."/>
            <person name="Wang S."/>
            <person name="Li R."/>
            <person name="Zhang H."/>
            <person name="Shen G."/>
            <person name="Guo B."/>
            <person name="Wei J."/>
            <person name="Xu J."/>
            <person name="St-Pierre B."/>
            <person name="Chen S."/>
            <person name="Sun C."/>
        </authorList>
    </citation>
    <scope>NUCLEOTIDE SEQUENCE [LARGE SCALE GENOMIC DNA]</scope>
</reference>
<evidence type="ECO:0000313" key="1">
    <source>
        <dbReference type="EMBL" id="KAI5670957.1"/>
    </source>
</evidence>
<proteinExistence type="predicted"/>
<accession>A0ACC0BE85</accession>
<name>A0ACC0BE85_CATRO</name>
<dbReference type="Proteomes" id="UP001060085">
    <property type="component" value="Linkage Group LG03"/>
</dbReference>
<evidence type="ECO:0000313" key="2">
    <source>
        <dbReference type="Proteomes" id="UP001060085"/>
    </source>
</evidence>